<evidence type="ECO:0000256" key="2">
    <source>
        <dbReference type="ARBA" id="ARBA00022827"/>
    </source>
</evidence>
<evidence type="ECO:0000259" key="4">
    <source>
        <dbReference type="Pfam" id="PF03241"/>
    </source>
</evidence>
<dbReference type="PIRSF" id="PIRSF000331">
    <property type="entry name" value="HpaA_HpaB"/>
    <property type="match status" value="1"/>
</dbReference>
<dbReference type="InterPro" id="IPR004925">
    <property type="entry name" value="HpaB/PvcC/4-BUDH"/>
</dbReference>
<dbReference type="EMBL" id="CP002656">
    <property type="protein sequence ID" value="AEB94563.1"/>
    <property type="molecule type" value="Genomic_DNA"/>
</dbReference>
<dbReference type="InterPro" id="IPR036250">
    <property type="entry name" value="AcylCo_DH-like_C"/>
</dbReference>
<keyword evidence="1" id="KW-0285">Flavoprotein</keyword>
<dbReference type="STRING" id="1006006.Mcup_0455"/>
<keyword evidence="2" id="KW-0274">FAD</keyword>
<dbReference type="eggNOG" id="arCOG02143">
    <property type="taxonomic scope" value="Archaea"/>
</dbReference>
<dbReference type="KEGG" id="mcn:Mcup_0455"/>
<protein>
    <submittedName>
        <fullName evidence="6">4-hydroxyphenylacetate 3-hydroxylase</fullName>
    </submittedName>
</protein>
<dbReference type="HOGENOM" id="CLU_023920_2_1_2"/>
<keyword evidence="3" id="KW-0560">Oxidoreductase</keyword>
<dbReference type="RefSeq" id="WP_013737061.1">
    <property type="nucleotide sequence ID" value="NC_015435.1"/>
</dbReference>
<dbReference type="InterPro" id="IPR024674">
    <property type="entry name" value="HpaB/PvcC/4-BUDH_N"/>
</dbReference>
<dbReference type="SUPFAM" id="SSF47203">
    <property type="entry name" value="Acyl-CoA dehydrogenase C-terminal domain-like"/>
    <property type="match status" value="1"/>
</dbReference>
<dbReference type="AlphaFoldDB" id="F4G064"/>
<dbReference type="Gene3D" id="1.10.3140.10">
    <property type="entry name" value="4-hydroxybutyryl-coa dehydratase, domain 1"/>
    <property type="match status" value="1"/>
</dbReference>
<reference evidence="6 7" key="1">
    <citation type="journal article" date="2011" name="J. Bacteriol.">
        <title>Complete genome sequence of Metallosphaera cuprina, a metal sulfide-oxidizing archaeon from a hot spring.</title>
        <authorList>
            <person name="Liu L.J."/>
            <person name="You X.Y."/>
            <person name="Zheng H."/>
            <person name="Wang S."/>
            <person name="Jiang C.Y."/>
            <person name="Liu S.J."/>
        </authorList>
    </citation>
    <scope>NUCLEOTIDE SEQUENCE [LARGE SCALE GENOMIC DNA]</scope>
    <source>
        <strain evidence="6 7">Ar-4</strain>
    </source>
</reference>
<dbReference type="OrthoDB" id="32865at2157"/>
<dbReference type="InterPro" id="IPR046373">
    <property type="entry name" value="Acyl-CoA_Oxase/DH_mid-dom_sf"/>
</dbReference>
<evidence type="ECO:0000313" key="6">
    <source>
        <dbReference type="EMBL" id="AEB94563.1"/>
    </source>
</evidence>
<feature type="domain" description="HpaB/PvcC/4-BUDH N-terminal" evidence="5">
    <location>
        <begin position="5"/>
        <end position="274"/>
    </location>
</feature>
<dbReference type="GO" id="GO:0016627">
    <property type="term" value="F:oxidoreductase activity, acting on the CH-CH group of donors"/>
    <property type="evidence" value="ECO:0007669"/>
    <property type="project" value="InterPro"/>
</dbReference>
<dbReference type="Gene3D" id="1.20.140.10">
    <property type="entry name" value="Butyryl-CoA Dehydrogenase, subunit A, domain 3"/>
    <property type="match status" value="1"/>
</dbReference>
<dbReference type="PANTHER" id="PTHR36117">
    <property type="entry name" value="4-HYDROXYPHENYLACETATE 3-MONOOXYGENASE-RELATED"/>
    <property type="match status" value="1"/>
</dbReference>
<dbReference type="InterPro" id="IPR024719">
    <property type="entry name" value="HpaB/PvcC/4-BUDH_C"/>
</dbReference>
<evidence type="ECO:0000256" key="1">
    <source>
        <dbReference type="ARBA" id="ARBA00022630"/>
    </source>
</evidence>
<evidence type="ECO:0000313" key="7">
    <source>
        <dbReference type="Proteomes" id="UP000007812"/>
    </source>
</evidence>
<dbReference type="SUPFAM" id="SSF56645">
    <property type="entry name" value="Acyl-CoA dehydrogenase NM domain-like"/>
    <property type="match status" value="1"/>
</dbReference>
<dbReference type="Pfam" id="PF11794">
    <property type="entry name" value="HpaB_N"/>
    <property type="match status" value="1"/>
</dbReference>
<evidence type="ECO:0000259" key="5">
    <source>
        <dbReference type="Pfam" id="PF11794"/>
    </source>
</evidence>
<dbReference type="PATRIC" id="fig|1006006.8.peg.458"/>
<organism evidence="6 7">
    <name type="scientific">Metallosphaera cuprina (strain Ar-4)</name>
    <dbReference type="NCBI Taxonomy" id="1006006"/>
    <lineage>
        <taxon>Archaea</taxon>
        <taxon>Thermoproteota</taxon>
        <taxon>Thermoprotei</taxon>
        <taxon>Sulfolobales</taxon>
        <taxon>Sulfolobaceae</taxon>
        <taxon>Metallosphaera</taxon>
    </lineage>
</organism>
<dbReference type="GeneID" id="10492649"/>
<dbReference type="PANTHER" id="PTHR36117:SF3">
    <property type="entry name" value="4-HYDROXYPHENYLACETATE 3-MONOOXYGENASE-RELATED"/>
    <property type="match status" value="1"/>
</dbReference>
<evidence type="ECO:0000256" key="3">
    <source>
        <dbReference type="ARBA" id="ARBA00023002"/>
    </source>
</evidence>
<keyword evidence="7" id="KW-1185">Reference proteome</keyword>
<feature type="domain" description="HpaB/PvcC/4-BUDH C-terminal" evidence="4">
    <location>
        <begin position="286"/>
        <end position="479"/>
    </location>
</feature>
<dbReference type="Proteomes" id="UP000007812">
    <property type="component" value="Chromosome"/>
</dbReference>
<dbReference type="Pfam" id="PF03241">
    <property type="entry name" value="HpaB"/>
    <property type="match status" value="1"/>
</dbReference>
<proteinExistence type="predicted"/>
<sequence>MIRKGADFMKSIKEGHHGEVYYNGEKVNDITESPAFKAAVSTVADYYDLHWKDEYKEYLRVYNPDVGEETSVTLYRPRNKEELRRLRVGISKIYDFYKGFFGRSPDYLNVWTTLFYAHAEDYFGKVFGSKMMENVIEIYKEAAKQDLFYTHAIVAPMYDRSRPPSQWEDPYIQVGVVKETSEGIVVRGAAMLSTAGPYSERLWYLPNIRRDTDPRYAVFFSLPTESKGVKFISRRGFYPKQEFGEFEYPVTSKYEEPDAILVLDNVFVPWDRVIFYKKPEEIEGFMWHTVNLRGWFNWHFVIQHYSRTKFLAGLAIAIAEAVGINNFINVQEKIGEILIYLAMYESALVASEELGEQLPGIYRPNPQISIAISSMGMKALPRINEILRSISAGSSIPVPAGIKDFENPEERALLDRYLASKGLPSLERVKLFNLLWDTIGSETGMRYEQYDRFSRGDPTIRWAQMYTEVYRDRKQELIKMVRDVMDQMPNPKA</sequence>
<gene>
    <name evidence="6" type="ordered locus">Mcup_0455</name>
</gene>
<dbReference type="InterPro" id="IPR009100">
    <property type="entry name" value="AcylCoA_DH/oxidase_NM_dom_sf"/>
</dbReference>
<name>F4G064_METCR</name>
<accession>F4G064</accession>
<dbReference type="Gene3D" id="2.40.110.10">
    <property type="entry name" value="Butyryl-CoA Dehydrogenase, subunit A, domain 2"/>
    <property type="match status" value="1"/>
</dbReference>